<gene>
    <name evidence="3" type="primary">LOC113216308</name>
</gene>
<dbReference type="Proteomes" id="UP000504606">
    <property type="component" value="Unplaced"/>
</dbReference>
<proteinExistence type="predicted"/>
<dbReference type="GeneID" id="113216308"/>
<sequence>MPCRVNQSSRGVTKEEKGAAAALPTSLHHVFGERSIGRRDKRLLMMDMELADVKIEPSSWEPTDHVDTDIQVDEMDLKPFYADDLKVEQNEENQTEQATAGSSETSRGTSGSLECLPGTSTDTSRAPAELPREISDDPAVEEHAAVQDNGKKTNLIAQSLEGFAIIANHYSLFEDYKTMARSGKSVSCCQPAACPALVNCMVCGEDFSGNADRLLKLCNHFQTVHPPQAFDLILDAIDRYDRTITRMRKALKDDKIFCALNYKDM</sequence>
<feature type="region of interest" description="Disordered" evidence="1">
    <location>
        <begin position="89"/>
        <end position="139"/>
    </location>
</feature>
<dbReference type="KEGG" id="foc:113216308"/>
<dbReference type="RefSeq" id="XP_052127856.1">
    <property type="nucleotide sequence ID" value="XM_052271896.1"/>
</dbReference>
<reference evidence="3" key="1">
    <citation type="submission" date="2025-08" db="UniProtKB">
        <authorList>
            <consortium name="RefSeq"/>
        </authorList>
    </citation>
    <scope>IDENTIFICATION</scope>
    <source>
        <tissue evidence="3">Whole organism</tissue>
    </source>
</reference>
<evidence type="ECO:0000313" key="3">
    <source>
        <dbReference type="RefSeq" id="XP_052127856.1"/>
    </source>
</evidence>
<evidence type="ECO:0000313" key="2">
    <source>
        <dbReference type="Proteomes" id="UP000504606"/>
    </source>
</evidence>
<feature type="compositionally biased region" description="Low complexity" evidence="1">
    <location>
        <begin position="95"/>
        <end position="112"/>
    </location>
</feature>
<keyword evidence="2" id="KW-1185">Reference proteome</keyword>
<accession>A0A9C6XQP4</accession>
<protein>
    <submittedName>
        <fullName evidence="3">Uncharacterized protein LOC113216308</fullName>
    </submittedName>
</protein>
<feature type="compositionally biased region" description="Polar residues" evidence="1">
    <location>
        <begin position="1"/>
        <end position="11"/>
    </location>
</feature>
<feature type="region of interest" description="Disordered" evidence="1">
    <location>
        <begin position="1"/>
        <end position="20"/>
    </location>
</feature>
<dbReference type="AlphaFoldDB" id="A0A9C6XQP4"/>
<name>A0A9C6XQP4_FRAOC</name>
<feature type="compositionally biased region" description="Basic and acidic residues" evidence="1">
    <location>
        <begin position="130"/>
        <end position="139"/>
    </location>
</feature>
<organism evidence="2 3">
    <name type="scientific">Frankliniella occidentalis</name>
    <name type="common">Western flower thrips</name>
    <name type="synonym">Euthrips occidentalis</name>
    <dbReference type="NCBI Taxonomy" id="133901"/>
    <lineage>
        <taxon>Eukaryota</taxon>
        <taxon>Metazoa</taxon>
        <taxon>Ecdysozoa</taxon>
        <taxon>Arthropoda</taxon>
        <taxon>Hexapoda</taxon>
        <taxon>Insecta</taxon>
        <taxon>Pterygota</taxon>
        <taxon>Neoptera</taxon>
        <taxon>Paraneoptera</taxon>
        <taxon>Thysanoptera</taxon>
        <taxon>Terebrantia</taxon>
        <taxon>Thripoidea</taxon>
        <taxon>Thripidae</taxon>
        <taxon>Frankliniella</taxon>
    </lineage>
</organism>
<evidence type="ECO:0000256" key="1">
    <source>
        <dbReference type="SAM" id="MobiDB-lite"/>
    </source>
</evidence>
<dbReference type="OrthoDB" id="10318491at2759"/>